<feature type="domain" description="RNA polymerase sigma factor 70 region 4 type 2" evidence="6">
    <location>
        <begin position="130"/>
        <end position="181"/>
    </location>
</feature>
<evidence type="ECO:0000313" key="7">
    <source>
        <dbReference type="EMBL" id="MFC4097715.1"/>
    </source>
</evidence>
<dbReference type="InterPro" id="IPR036388">
    <property type="entry name" value="WH-like_DNA-bd_sf"/>
</dbReference>
<evidence type="ECO:0000259" key="6">
    <source>
        <dbReference type="Pfam" id="PF08281"/>
    </source>
</evidence>
<dbReference type="CDD" id="cd06171">
    <property type="entry name" value="Sigma70_r4"/>
    <property type="match status" value="1"/>
</dbReference>
<dbReference type="EMBL" id="JBHSAW010000024">
    <property type="protein sequence ID" value="MFC4097715.1"/>
    <property type="molecule type" value="Genomic_DNA"/>
</dbReference>
<evidence type="ECO:0000256" key="4">
    <source>
        <dbReference type="ARBA" id="ARBA00023163"/>
    </source>
</evidence>
<organism evidence="7 8">
    <name type="scientific">Euzebyella saccharophila</name>
    <dbReference type="NCBI Taxonomy" id="679664"/>
    <lineage>
        <taxon>Bacteria</taxon>
        <taxon>Pseudomonadati</taxon>
        <taxon>Bacteroidota</taxon>
        <taxon>Flavobacteriia</taxon>
        <taxon>Flavobacteriales</taxon>
        <taxon>Flavobacteriaceae</taxon>
        <taxon>Euzebyella</taxon>
    </lineage>
</organism>
<evidence type="ECO:0000313" key="8">
    <source>
        <dbReference type="Proteomes" id="UP001595814"/>
    </source>
</evidence>
<dbReference type="Proteomes" id="UP001595814">
    <property type="component" value="Unassembled WGS sequence"/>
</dbReference>
<dbReference type="InterPro" id="IPR013324">
    <property type="entry name" value="RNA_pol_sigma_r3/r4-like"/>
</dbReference>
<keyword evidence="2" id="KW-0805">Transcription regulation</keyword>
<feature type="domain" description="RNA polymerase sigma-70 region 2" evidence="5">
    <location>
        <begin position="32"/>
        <end position="96"/>
    </location>
</feature>
<dbReference type="InterPro" id="IPR007627">
    <property type="entry name" value="RNA_pol_sigma70_r2"/>
</dbReference>
<dbReference type="InterPro" id="IPR013325">
    <property type="entry name" value="RNA_pol_sigma_r2"/>
</dbReference>
<dbReference type="SUPFAM" id="SSF88946">
    <property type="entry name" value="Sigma2 domain of RNA polymerase sigma factors"/>
    <property type="match status" value="1"/>
</dbReference>
<protein>
    <submittedName>
        <fullName evidence="7">RNA polymerase sigma factor</fullName>
    </submittedName>
</protein>
<keyword evidence="3" id="KW-0731">Sigma factor</keyword>
<keyword evidence="8" id="KW-1185">Reference proteome</keyword>
<evidence type="ECO:0000259" key="5">
    <source>
        <dbReference type="Pfam" id="PF04542"/>
    </source>
</evidence>
<proteinExistence type="inferred from homology"/>
<accession>A0ABV8JXU4</accession>
<name>A0ABV8JXU4_9FLAO</name>
<dbReference type="NCBIfam" id="TIGR02985">
    <property type="entry name" value="Sig70_bacteroi1"/>
    <property type="match status" value="1"/>
</dbReference>
<sequence length="195" mass="23043">MIYSVCKYMMLRIVDLEHEENNIGRQATFKNLFDLYYGDLVNYANSYLYDMSQSEDVVQDVFVKLWTKSTVYQIKKNKKSYLYAMVRNSCLNHLKKYHITDYSKVLEESHPIISPRIFMEEESSKDVALEQVHAIMNELPQKMRAIVELRFINQYRYKEIAEELNLSVNTVKTQLQRAKAKFSEVVLAILLLFGL</sequence>
<dbReference type="Gene3D" id="1.10.10.10">
    <property type="entry name" value="Winged helix-like DNA-binding domain superfamily/Winged helix DNA-binding domain"/>
    <property type="match status" value="1"/>
</dbReference>
<dbReference type="SUPFAM" id="SSF88659">
    <property type="entry name" value="Sigma3 and sigma4 domains of RNA polymerase sigma factors"/>
    <property type="match status" value="1"/>
</dbReference>
<dbReference type="Pfam" id="PF04542">
    <property type="entry name" value="Sigma70_r2"/>
    <property type="match status" value="1"/>
</dbReference>
<reference evidence="8" key="1">
    <citation type="journal article" date="2019" name="Int. J. Syst. Evol. Microbiol.">
        <title>The Global Catalogue of Microorganisms (GCM) 10K type strain sequencing project: providing services to taxonomists for standard genome sequencing and annotation.</title>
        <authorList>
            <consortium name="The Broad Institute Genomics Platform"/>
            <consortium name="The Broad Institute Genome Sequencing Center for Infectious Disease"/>
            <person name="Wu L."/>
            <person name="Ma J."/>
        </authorList>
    </citation>
    <scope>NUCLEOTIDE SEQUENCE [LARGE SCALE GENOMIC DNA]</scope>
    <source>
        <strain evidence="8">CECT 7477</strain>
    </source>
</reference>
<dbReference type="InterPro" id="IPR014327">
    <property type="entry name" value="RNA_pol_sigma70_bacteroid"/>
</dbReference>
<gene>
    <name evidence="7" type="ORF">ACFOUT_17650</name>
</gene>
<dbReference type="RefSeq" id="WP_192463180.1">
    <property type="nucleotide sequence ID" value="NZ_JACYFJ010000006.1"/>
</dbReference>
<evidence type="ECO:0000256" key="2">
    <source>
        <dbReference type="ARBA" id="ARBA00023015"/>
    </source>
</evidence>
<keyword evidence="4" id="KW-0804">Transcription</keyword>
<dbReference type="PANTHER" id="PTHR43133:SF46">
    <property type="entry name" value="RNA POLYMERASE SIGMA-70 FACTOR ECF SUBFAMILY"/>
    <property type="match status" value="1"/>
</dbReference>
<comment type="caution">
    <text evidence="7">The sequence shown here is derived from an EMBL/GenBank/DDBJ whole genome shotgun (WGS) entry which is preliminary data.</text>
</comment>
<dbReference type="NCBIfam" id="TIGR02937">
    <property type="entry name" value="sigma70-ECF"/>
    <property type="match status" value="1"/>
</dbReference>
<evidence type="ECO:0000256" key="3">
    <source>
        <dbReference type="ARBA" id="ARBA00023082"/>
    </source>
</evidence>
<dbReference type="InterPro" id="IPR013249">
    <property type="entry name" value="RNA_pol_sigma70_r4_t2"/>
</dbReference>
<dbReference type="InterPro" id="IPR014284">
    <property type="entry name" value="RNA_pol_sigma-70_dom"/>
</dbReference>
<comment type="similarity">
    <text evidence="1">Belongs to the sigma-70 factor family. ECF subfamily.</text>
</comment>
<dbReference type="Gene3D" id="1.10.1740.10">
    <property type="match status" value="1"/>
</dbReference>
<dbReference type="Pfam" id="PF08281">
    <property type="entry name" value="Sigma70_r4_2"/>
    <property type="match status" value="1"/>
</dbReference>
<dbReference type="InterPro" id="IPR039425">
    <property type="entry name" value="RNA_pol_sigma-70-like"/>
</dbReference>
<dbReference type="PANTHER" id="PTHR43133">
    <property type="entry name" value="RNA POLYMERASE ECF-TYPE SIGMA FACTO"/>
    <property type="match status" value="1"/>
</dbReference>
<evidence type="ECO:0000256" key="1">
    <source>
        <dbReference type="ARBA" id="ARBA00010641"/>
    </source>
</evidence>